<protein>
    <submittedName>
        <fullName evidence="1">Uncharacterized protein</fullName>
    </submittedName>
</protein>
<dbReference type="Proteomes" id="UP001233999">
    <property type="component" value="Unassembled WGS sequence"/>
</dbReference>
<reference evidence="1" key="2">
    <citation type="submission" date="2023-05" db="EMBL/GenBank/DDBJ databases">
        <authorList>
            <person name="Fouks B."/>
        </authorList>
    </citation>
    <scope>NUCLEOTIDE SEQUENCE</scope>
    <source>
        <strain evidence="1">Stay&amp;Tobe</strain>
        <tissue evidence="1">Testes</tissue>
    </source>
</reference>
<sequence>LLILFPPACNIGESSSSVTMSATPRKNFNEASVFSAQIKFIHSVPSRCFTLMMGLFPVFHCFLHPADDGTLNDVSLLNPPDDGTSPHVSILSHADDGTSHVLAKMFAVLNAADDWSSPGVSL</sequence>
<feature type="non-terminal residue" evidence="1">
    <location>
        <position position="122"/>
    </location>
</feature>
<organism evidence="1 2">
    <name type="scientific">Diploptera punctata</name>
    <name type="common">Pacific beetle cockroach</name>
    <dbReference type="NCBI Taxonomy" id="6984"/>
    <lineage>
        <taxon>Eukaryota</taxon>
        <taxon>Metazoa</taxon>
        <taxon>Ecdysozoa</taxon>
        <taxon>Arthropoda</taxon>
        <taxon>Hexapoda</taxon>
        <taxon>Insecta</taxon>
        <taxon>Pterygota</taxon>
        <taxon>Neoptera</taxon>
        <taxon>Polyneoptera</taxon>
        <taxon>Dictyoptera</taxon>
        <taxon>Blattodea</taxon>
        <taxon>Blaberoidea</taxon>
        <taxon>Blaberidae</taxon>
        <taxon>Diplopterinae</taxon>
        <taxon>Diploptera</taxon>
    </lineage>
</organism>
<evidence type="ECO:0000313" key="1">
    <source>
        <dbReference type="EMBL" id="KAJ9600614.1"/>
    </source>
</evidence>
<name>A0AAD8ESM7_DIPPU</name>
<proteinExistence type="predicted"/>
<reference evidence="1" key="1">
    <citation type="journal article" date="2023" name="IScience">
        <title>Live-bearing cockroach genome reveals convergent evolutionary mechanisms linked to viviparity in insects and beyond.</title>
        <authorList>
            <person name="Fouks B."/>
            <person name="Harrison M.C."/>
            <person name="Mikhailova A.A."/>
            <person name="Marchal E."/>
            <person name="English S."/>
            <person name="Carruthers M."/>
            <person name="Jennings E.C."/>
            <person name="Chiamaka E.L."/>
            <person name="Frigard R.A."/>
            <person name="Pippel M."/>
            <person name="Attardo G.M."/>
            <person name="Benoit J.B."/>
            <person name="Bornberg-Bauer E."/>
            <person name="Tobe S.S."/>
        </authorList>
    </citation>
    <scope>NUCLEOTIDE SEQUENCE</scope>
    <source>
        <strain evidence="1">Stay&amp;Tobe</strain>
    </source>
</reference>
<evidence type="ECO:0000313" key="2">
    <source>
        <dbReference type="Proteomes" id="UP001233999"/>
    </source>
</evidence>
<keyword evidence="2" id="KW-1185">Reference proteome</keyword>
<dbReference type="EMBL" id="JASPKZ010000238">
    <property type="protein sequence ID" value="KAJ9600614.1"/>
    <property type="molecule type" value="Genomic_DNA"/>
</dbReference>
<dbReference type="AlphaFoldDB" id="A0AAD8ESM7"/>
<comment type="caution">
    <text evidence="1">The sequence shown here is derived from an EMBL/GenBank/DDBJ whole genome shotgun (WGS) entry which is preliminary data.</text>
</comment>
<feature type="non-terminal residue" evidence="1">
    <location>
        <position position="1"/>
    </location>
</feature>
<gene>
    <name evidence="1" type="ORF">L9F63_026249</name>
</gene>
<accession>A0AAD8ESM7</accession>